<dbReference type="RefSeq" id="WP_407338319.1">
    <property type="nucleotide sequence ID" value="NZ_CP136862.1"/>
</dbReference>
<accession>A0ABZ0HNK9</accession>
<evidence type="ECO:0000313" key="4">
    <source>
        <dbReference type="Proteomes" id="UP001626536"/>
    </source>
</evidence>
<dbReference type="EMBL" id="CP136862">
    <property type="protein sequence ID" value="WOJ88882.1"/>
    <property type="molecule type" value="Genomic_DNA"/>
</dbReference>
<name>A0ABZ0HNK9_9HYPH</name>
<protein>
    <submittedName>
        <fullName evidence="3">Uncharacterized protein</fullName>
    </submittedName>
</protein>
<sequence length="105" mass="11297">MFSNPMFVQALRFLSGASLALTVAIMLLMSHCYLVGGRVPATVLGVFLCMTCQALMPLVGFALWGLLPARRSVSRSWRGEIENGRLGSRLGHGPEQAPSSLTFGD</sequence>
<gene>
    <name evidence="3" type="ORF">RZS28_13835</name>
</gene>
<dbReference type="Proteomes" id="UP001626536">
    <property type="component" value="Chromosome"/>
</dbReference>
<feature type="region of interest" description="Disordered" evidence="1">
    <location>
        <begin position="84"/>
        <end position="105"/>
    </location>
</feature>
<organism evidence="3 4">
    <name type="scientific">Methylocapsa polymorpha</name>
    <dbReference type="NCBI Taxonomy" id="3080828"/>
    <lineage>
        <taxon>Bacteria</taxon>
        <taxon>Pseudomonadati</taxon>
        <taxon>Pseudomonadota</taxon>
        <taxon>Alphaproteobacteria</taxon>
        <taxon>Hyphomicrobiales</taxon>
        <taxon>Beijerinckiaceae</taxon>
        <taxon>Methylocapsa</taxon>
    </lineage>
</organism>
<keyword evidence="2" id="KW-0472">Membrane</keyword>
<evidence type="ECO:0000256" key="2">
    <source>
        <dbReference type="SAM" id="Phobius"/>
    </source>
</evidence>
<reference evidence="3 4" key="1">
    <citation type="submission" date="2023-10" db="EMBL/GenBank/DDBJ databases">
        <title>Novel methanotroph of the genus Methylocapsa from a subarctic wetland.</title>
        <authorList>
            <person name="Belova S.E."/>
            <person name="Oshkin I.Y."/>
            <person name="Miroshnikov K."/>
            <person name="Dedysh S.N."/>
        </authorList>
    </citation>
    <scope>NUCLEOTIDE SEQUENCE [LARGE SCALE GENOMIC DNA]</scope>
    <source>
        <strain evidence="3 4">RX1</strain>
    </source>
</reference>
<proteinExistence type="predicted"/>
<keyword evidence="2" id="KW-0812">Transmembrane</keyword>
<evidence type="ECO:0000313" key="3">
    <source>
        <dbReference type="EMBL" id="WOJ88882.1"/>
    </source>
</evidence>
<keyword evidence="4" id="KW-1185">Reference proteome</keyword>
<feature type="transmembrane region" description="Helical" evidence="2">
    <location>
        <begin position="42"/>
        <end position="67"/>
    </location>
</feature>
<keyword evidence="2" id="KW-1133">Transmembrane helix</keyword>
<evidence type="ECO:0000256" key="1">
    <source>
        <dbReference type="SAM" id="MobiDB-lite"/>
    </source>
</evidence>